<dbReference type="RefSeq" id="WP_160646558.1">
    <property type="nucleotide sequence ID" value="NZ_SIJB01000027.1"/>
</dbReference>
<keyword evidence="6 7" id="KW-0472">Membrane</keyword>
<name>A0A6N9Q4H6_9BACL</name>
<feature type="transmembrane region" description="Helical" evidence="7">
    <location>
        <begin position="29"/>
        <end position="48"/>
    </location>
</feature>
<proteinExistence type="inferred from homology"/>
<dbReference type="InterPro" id="IPR003416">
    <property type="entry name" value="MgtC/SapB/SrpB/YhiD_fam"/>
</dbReference>
<feature type="domain" description="MgtC/SapB/SrpB/YhiD N-terminal" evidence="8">
    <location>
        <begin position="8"/>
        <end position="136"/>
    </location>
</feature>
<sequence length="223" mass="24902">MMEIWLKLGLASAMGFMIGIEREIRRKPLGLKTCFVLAVSSCLLTIVSIESAYHFDKPDRIMMDPMRLAAQIVTGVGFIGAGVILRRSNDVISGLTTAAMLWGASGLGIAVGAGFYIESFIGVAFILFGVEIVPRLIKWIGPKTLRLKEKKLKIFLDSNENMTEIIKEIKSKKINIKNVIVKDLKEGKYLMDLRIMVDEKRYTTDVYYVIHSIKGVVNVEIEG</sequence>
<comment type="caution">
    <text evidence="9">The sequence shown here is derived from an EMBL/GenBank/DDBJ whole genome shotgun (WGS) entry which is preliminary data.</text>
</comment>
<keyword evidence="3" id="KW-1003">Cell membrane</keyword>
<evidence type="ECO:0000256" key="7">
    <source>
        <dbReference type="SAM" id="Phobius"/>
    </source>
</evidence>
<evidence type="ECO:0000256" key="1">
    <source>
        <dbReference type="ARBA" id="ARBA00004651"/>
    </source>
</evidence>
<dbReference type="GO" id="GO:0005886">
    <property type="term" value="C:plasma membrane"/>
    <property type="evidence" value="ECO:0007669"/>
    <property type="project" value="UniProtKB-SubCell"/>
</dbReference>
<protein>
    <submittedName>
        <fullName evidence="9">MgtC/SapB family protein</fullName>
    </submittedName>
</protein>
<accession>A0A6N9Q4H6</accession>
<feature type="transmembrane region" description="Helical" evidence="7">
    <location>
        <begin position="97"/>
        <end position="117"/>
    </location>
</feature>
<reference evidence="9 10" key="1">
    <citation type="submission" date="2019-01" db="EMBL/GenBank/DDBJ databases">
        <title>Chengkuizengella sp. nov., isolated from deep-sea sediment of East Pacific Ocean.</title>
        <authorList>
            <person name="Yang J."/>
            <person name="Lai Q."/>
            <person name="Shao Z."/>
        </authorList>
    </citation>
    <scope>NUCLEOTIDE SEQUENCE [LARGE SCALE GENOMIC DNA]</scope>
    <source>
        <strain evidence="9 10">YPA3-1-1</strain>
    </source>
</reference>
<comment type="similarity">
    <text evidence="2">Belongs to the MgtC/SapB family.</text>
</comment>
<dbReference type="EMBL" id="SIJB01000027">
    <property type="protein sequence ID" value="NBI29755.1"/>
    <property type="molecule type" value="Genomic_DNA"/>
</dbReference>
<organism evidence="9 10">
    <name type="scientific">Chengkuizengella marina</name>
    <dbReference type="NCBI Taxonomy" id="2507566"/>
    <lineage>
        <taxon>Bacteria</taxon>
        <taxon>Bacillati</taxon>
        <taxon>Bacillota</taxon>
        <taxon>Bacilli</taxon>
        <taxon>Bacillales</taxon>
        <taxon>Paenibacillaceae</taxon>
        <taxon>Chengkuizengella</taxon>
    </lineage>
</organism>
<gene>
    <name evidence="9" type="ORF">ERL59_12385</name>
</gene>
<feature type="transmembrane region" description="Helical" evidence="7">
    <location>
        <begin position="68"/>
        <end position="85"/>
    </location>
</feature>
<dbReference type="PRINTS" id="PR01837">
    <property type="entry name" value="MGTCSAPBPROT"/>
</dbReference>
<dbReference type="PANTHER" id="PTHR33778:SF4">
    <property type="entry name" value="PROTEIN SAPB"/>
    <property type="match status" value="1"/>
</dbReference>
<evidence type="ECO:0000256" key="6">
    <source>
        <dbReference type="ARBA" id="ARBA00023136"/>
    </source>
</evidence>
<evidence type="ECO:0000256" key="3">
    <source>
        <dbReference type="ARBA" id="ARBA00022475"/>
    </source>
</evidence>
<evidence type="ECO:0000256" key="4">
    <source>
        <dbReference type="ARBA" id="ARBA00022692"/>
    </source>
</evidence>
<dbReference type="OrthoDB" id="9811198at2"/>
<evidence type="ECO:0000313" key="9">
    <source>
        <dbReference type="EMBL" id="NBI29755.1"/>
    </source>
</evidence>
<dbReference type="InterPro" id="IPR049177">
    <property type="entry name" value="MgtC_SapB_SrpB_YhiD_N"/>
</dbReference>
<comment type="subcellular location">
    <subcellularLocation>
        <location evidence="1">Cell membrane</location>
        <topology evidence="1">Multi-pass membrane protein</topology>
    </subcellularLocation>
</comment>
<keyword evidence="5 7" id="KW-1133">Transmembrane helix</keyword>
<dbReference type="Proteomes" id="UP000448943">
    <property type="component" value="Unassembled WGS sequence"/>
</dbReference>
<dbReference type="PANTHER" id="PTHR33778">
    <property type="entry name" value="PROTEIN MGTC"/>
    <property type="match status" value="1"/>
</dbReference>
<evidence type="ECO:0000259" key="8">
    <source>
        <dbReference type="Pfam" id="PF02308"/>
    </source>
</evidence>
<evidence type="ECO:0000313" key="10">
    <source>
        <dbReference type="Proteomes" id="UP000448943"/>
    </source>
</evidence>
<dbReference type="Pfam" id="PF02308">
    <property type="entry name" value="MgtC"/>
    <property type="match status" value="1"/>
</dbReference>
<evidence type="ECO:0000256" key="2">
    <source>
        <dbReference type="ARBA" id="ARBA00009298"/>
    </source>
</evidence>
<dbReference type="AlphaFoldDB" id="A0A6N9Q4H6"/>
<keyword evidence="10" id="KW-1185">Reference proteome</keyword>
<keyword evidence="4 7" id="KW-0812">Transmembrane</keyword>
<evidence type="ECO:0000256" key="5">
    <source>
        <dbReference type="ARBA" id="ARBA00022989"/>
    </source>
</evidence>